<name>A0A151MHE4_ALLMI</name>
<evidence type="ECO:0000313" key="2">
    <source>
        <dbReference type="EMBL" id="KYO23947.1"/>
    </source>
</evidence>
<accession>A0A151MHE4</accession>
<dbReference type="AlphaFoldDB" id="A0A151MHE4"/>
<evidence type="ECO:0000256" key="1">
    <source>
        <dbReference type="SAM" id="MobiDB-lite"/>
    </source>
</evidence>
<organism evidence="2 3">
    <name type="scientific">Alligator mississippiensis</name>
    <name type="common">American alligator</name>
    <dbReference type="NCBI Taxonomy" id="8496"/>
    <lineage>
        <taxon>Eukaryota</taxon>
        <taxon>Metazoa</taxon>
        <taxon>Chordata</taxon>
        <taxon>Craniata</taxon>
        <taxon>Vertebrata</taxon>
        <taxon>Euteleostomi</taxon>
        <taxon>Archelosauria</taxon>
        <taxon>Archosauria</taxon>
        <taxon>Crocodylia</taxon>
        <taxon>Alligatoridae</taxon>
        <taxon>Alligatorinae</taxon>
        <taxon>Alligator</taxon>
    </lineage>
</organism>
<sequence>MIMTTNTTTRSGVEDQQPKITIVATVEEVIIINNLHFYSAFPLDSSDCISKLLNVQQIAQQESRGAAASEEKQEHVLKEKSDNQEG</sequence>
<evidence type="ECO:0000313" key="3">
    <source>
        <dbReference type="Proteomes" id="UP000050525"/>
    </source>
</evidence>
<proteinExistence type="predicted"/>
<comment type="caution">
    <text evidence="2">The sequence shown here is derived from an EMBL/GenBank/DDBJ whole genome shotgun (WGS) entry which is preliminary data.</text>
</comment>
<gene>
    <name evidence="2" type="ORF">Y1Q_0015912</name>
</gene>
<dbReference type="EMBL" id="AKHW03006164">
    <property type="protein sequence ID" value="KYO23947.1"/>
    <property type="molecule type" value="Genomic_DNA"/>
</dbReference>
<dbReference type="Proteomes" id="UP000050525">
    <property type="component" value="Unassembled WGS sequence"/>
</dbReference>
<feature type="region of interest" description="Disordered" evidence="1">
    <location>
        <begin position="63"/>
        <end position="86"/>
    </location>
</feature>
<protein>
    <submittedName>
        <fullName evidence="2">Uncharacterized protein</fullName>
    </submittedName>
</protein>
<feature type="compositionally biased region" description="Basic and acidic residues" evidence="1">
    <location>
        <begin position="69"/>
        <end position="86"/>
    </location>
</feature>
<keyword evidence="3" id="KW-1185">Reference proteome</keyword>
<reference evidence="2 3" key="1">
    <citation type="journal article" date="2012" name="Genome Biol.">
        <title>Sequencing three crocodilian genomes to illuminate the evolution of archosaurs and amniotes.</title>
        <authorList>
            <person name="St John J.A."/>
            <person name="Braun E.L."/>
            <person name="Isberg S.R."/>
            <person name="Miles L.G."/>
            <person name="Chong A.Y."/>
            <person name="Gongora J."/>
            <person name="Dalzell P."/>
            <person name="Moran C."/>
            <person name="Bed'hom B."/>
            <person name="Abzhanov A."/>
            <person name="Burgess S.C."/>
            <person name="Cooksey A.M."/>
            <person name="Castoe T.A."/>
            <person name="Crawford N.G."/>
            <person name="Densmore L.D."/>
            <person name="Drew J.C."/>
            <person name="Edwards S.V."/>
            <person name="Faircloth B.C."/>
            <person name="Fujita M.K."/>
            <person name="Greenwold M.J."/>
            <person name="Hoffmann F.G."/>
            <person name="Howard J.M."/>
            <person name="Iguchi T."/>
            <person name="Janes D.E."/>
            <person name="Khan S.Y."/>
            <person name="Kohno S."/>
            <person name="de Koning A.J."/>
            <person name="Lance S.L."/>
            <person name="McCarthy F.M."/>
            <person name="McCormack J.E."/>
            <person name="Merchant M.E."/>
            <person name="Peterson D.G."/>
            <person name="Pollock D.D."/>
            <person name="Pourmand N."/>
            <person name="Raney B.J."/>
            <person name="Roessler K.A."/>
            <person name="Sanford J.R."/>
            <person name="Sawyer R.H."/>
            <person name="Schmidt C.J."/>
            <person name="Triplett E.W."/>
            <person name="Tuberville T.D."/>
            <person name="Venegas-Anaya M."/>
            <person name="Howard J.T."/>
            <person name="Jarvis E.D."/>
            <person name="Guillette L.J.Jr."/>
            <person name="Glenn T.C."/>
            <person name="Green R.E."/>
            <person name="Ray D.A."/>
        </authorList>
    </citation>
    <scope>NUCLEOTIDE SEQUENCE [LARGE SCALE GENOMIC DNA]</scope>
    <source>
        <strain evidence="2">KSC_2009_1</strain>
    </source>
</reference>